<accession>A0A840VNU0</accession>
<organism evidence="1 2">
    <name type="scientific">Acidocella aromatica</name>
    <dbReference type="NCBI Taxonomy" id="1303579"/>
    <lineage>
        <taxon>Bacteria</taxon>
        <taxon>Pseudomonadati</taxon>
        <taxon>Pseudomonadota</taxon>
        <taxon>Alphaproteobacteria</taxon>
        <taxon>Acetobacterales</taxon>
        <taxon>Acidocellaceae</taxon>
        <taxon>Acidocella</taxon>
    </lineage>
</organism>
<evidence type="ECO:0000313" key="1">
    <source>
        <dbReference type="EMBL" id="MBB5373231.1"/>
    </source>
</evidence>
<comment type="caution">
    <text evidence="1">The sequence shown here is derived from an EMBL/GenBank/DDBJ whole genome shotgun (WGS) entry which is preliminary data.</text>
</comment>
<dbReference type="EMBL" id="JACHFJ010000005">
    <property type="protein sequence ID" value="MBB5373231.1"/>
    <property type="molecule type" value="Genomic_DNA"/>
</dbReference>
<dbReference type="AlphaFoldDB" id="A0A840VNU0"/>
<keyword evidence="2" id="KW-1185">Reference proteome</keyword>
<name>A0A840VNU0_9PROT</name>
<sequence>MFAQTDALGQPWLFWVAPLGGAIIWKLPQATDQA</sequence>
<gene>
    <name evidence="1" type="ORF">HNP71_001490</name>
</gene>
<protein>
    <submittedName>
        <fullName evidence="1">Uncharacterized protein</fullName>
    </submittedName>
</protein>
<reference evidence="1 2" key="1">
    <citation type="submission" date="2020-08" db="EMBL/GenBank/DDBJ databases">
        <title>Genomic Encyclopedia of Type Strains, Phase IV (KMG-IV): sequencing the most valuable type-strain genomes for metagenomic binning, comparative biology and taxonomic classification.</title>
        <authorList>
            <person name="Goeker M."/>
        </authorList>
    </citation>
    <scope>NUCLEOTIDE SEQUENCE [LARGE SCALE GENOMIC DNA]</scope>
    <source>
        <strain evidence="1 2">DSM 27026</strain>
    </source>
</reference>
<dbReference type="Proteomes" id="UP000553706">
    <property type="component" value="Unassembled WGS sequence"/>
</dbReference>
<proteinExistence type="predicted"/>
<evidence type="ECO:0000313" key="2">
    <source>
        <dbReference type="Proteomes" id="UP000553706"/>
    </source>
</evidence>